<dbReference type="GO" id="GO:0004534">
    <property type="term" value="F:5'-3' RNA exonuclease activity"/>
    <property type="evidence" value="ECO:0007669"/>
    <property type="project" value="TreeGrafter"/>
</dbReference>
<feature type="domain" description="Xrn1 helical" evidence="5">
    <location>
        <begin position="382"/>
        <end position="497"/>
    </location>
</feature>
<evidence type="ECO:0008006" key="7">
    <source>
        <dbReference type="Google" id="ProtNLM"/>
    </source>
</evidence>
<dbReference type="AlphaFoldDB" id="A0A6C0IGM9"/>
<protein>
    <recommendedName>
        <fullName evidence="7">Xrn1 N-terminal domain-containing protein</fullName>
    </recommendedName>
</protein>
<keyword evidence="1" id="KW-0540">Nuclease</keyword>
<keyword evidence="3" id="KW-0269">Exonuclease</keyword>
<dbReference type="Pfam" id="PF17846">
    <property type="entry name" value="XRN_M"/>
    <property type="match status" value="1"/>
</dbReference>
<dbReference type="Gene3D" id="3.40.50.12390">
    <property type="match status" value="1"/>
</dbReference>
<sequence length="514" mass="59276">MGIPSYYKKLLAVLPGLVSKQGHVVDWLFMDFNCLIYHCLHHAPPYTGKKEEWEQLFLECIVVYTKKVIKQVNPKKGIYIAIDGVVPMAKMKQQRLRRFKSAWLAKQEMDVKKWDTNAITPGTNFMAQLKARLLKMIAESSRNMILSSSDEPGEGEHKIIAAWRTNQYQGNYAIYGLDADLIVLALLGQETCSLQNQIWLFREEVVAGTMTRDEQGEEIFEWFSIDLLKTWLTEHVVDKPQWTLNYCFAMSILGNDFLPGSLGLKIRDDGHTELLRILSCLTVPLIDTTLSISMEGVTELVKQLSLTESVRICTAVSKKQMFSNQHKNTVKEAGGLCEPPDNNWPLTQMEEGFLLESTSTTHKKQLVFNWKELYLSRFFSSKKETICREYLYGMNWIWKYYTGQSVCFNWYYPFALPPLWEWLQYSTEMPSISIILSATDIKPAEQLAVVLPLDSWHLLPDCAEKRFPLLAPHFFPASFSFESVGKRFFWECESLIPLPTPMELKSIILHTKVK</sequence>
<reference evidence="6" key="1">
    <citation type="journal article" date="2020" name="Nature">
        <title>Giant virus diversity and host interactions through global metagenomics.</title>
        <authorList>
            <person name="Schulz F."/>
            <person name="Roux S."/>
            <person name="Paez-Espino D."/>
            <person name="Jungbluth S."/>
            <person name="Walsh D.A."/>
            <person name="Denef V.J."/>
            <person name="McMahon K.D."/>
            <person name="Konstantinidis K.T."/>
            <person name="Eloe-Fadrosh E.A."/>
            <person name="Kyrpides N.C."/>
            <person name="Woyke T."/>
        </authorList>
    </citation>
    <scope>NUCLEOTIDE SEQUENCE</scope>
    <source>
        <strain evidence="6">GVMAG-M-3300023184-88</strain>
    </source>
</reference>
<evidence type="ECO:0000259" key="5">
    <source>
        <dbReference type="Pfam" id="PF17846"/>
    </source>
</evidence>
<feature type="domain" description="Xrn1 N-terminal" evidence="4">
    <location>
        <begin position="1"/>
        <end position="190"/>
    </location>
</feature>
<dbReference type="GO" id="GO:0005634">
    <property type="term" value="C:nucleus"/>
    <property type="evidence" value="ECO:0007669"/>
    <property type="project" value="TreeGrafter"/>
</dbReference>
<dbReference type="GO" id="GO:0000956">
    <property type="term" value="P:nuclear-transcribed mRNA catabolic process"/>
    <property type="evidence" value="ECO:0007669"/>
    <property type="project" value="TreeGrafter"/>
</dbReference>
<dbReference type="EMBL" id="MN740183">
    <property type="protein sequence ID" value="QHT92348.1"/>
    <property type="molecule type" value="Genomic_DNA"/>
</dbReference>
<dbReference type="InterPro" id="IPR027073">
    <property type="entry name" value="5_3_exoribonuclease"/>
</dbReference>
<dbReference type="InterPro" id="IPR004859">
    <property type="entry name" value="Xrn1_N"/>
</dbReference>
<name>A0A6C0IGM9_9ZZZZ</name>
<evidence type="ECO:0000313" key="6">
    <source>
        <dbReference type="EMBL" id="QHT92348.1"/>
    </source>
</evidence>
<dbReference type="InterPro" id="IPR041412">
    <property type="entry name" value="Xrn1_helical"/>
</dbReference>
<evidence type="ECO:0000256" key="1">
    <source>
        <dbReference type="ARBA" id="ARBA00022722"/>
    </source>
</evidence>
<evidence type="ECO:0000256" key="2">
    <source>
        <dbReference type="ARBA" id="ARBA00022801"/>
    </source>
</evidence>
<dbReference type="PANTHER" id="PTHR12341">
    <property type="entry name" value="5'-&gt;3' EXORIBONUCLEASE"/>
    <property type="match status" value="1"/>
</dbReference>
<evidence type="ECO:0000256" key="3">
    <source>
        <dbReference type="ARBA" id="ARBA00022839"/>
    </source>
</evidence>
<dbReference type="Pfam" id="PF03159">
    <property type="entry name" value="XRN_N"/>
    <property type="match status" value="1"/>
</dbReference>
<evidence type="ECO:0000259" key="4">
    <source>
        <dbReference type="Pfam" id="PF03159"/>
    </source>
</evidence>
<organism evidence="6">
    <name type="scientific">viral metagenome</name>
    <dbReference type="NCBI Taxonomy" id="1070528"/>
    <lineage>
        <taxon>unclassified sequences</taxon>
        <taxon>metagenomes</taxon>
        <taxon>organismal metagenomes</taxon>
    </lineage>
</organism>
<proteinExistence type="predicted"/>
<dbReference type="GO" id="GO:0003723">
    <property type="term" value="F:RNA binding"/>
    <property type="evidence" value="ECO:0007669"/>
    <property type="project" value="TreeGrafter"/>
</dbReference>
<accession>A0A6C0IGM9</accession>
<keyword evidence="2" id="KW-0378">Hydrolase</keyword>